<dbReference type="InterPro" id="IPR001932">
    <property type="entry name" value="PPM-type_phosphatase-like_dom"/>
</dbReference>
<keyword evidence="5" id="KW-0418">Kinase</keyword>
<dbReference type="InterPro" id="IPR036457">
    <property type="entry name" value="PPM-type-like_dom_sf"/>
</dbReference>
<evidence type="ECO:0000256" key="8">
    <source>
        <dbReference type="SAM" id="MobiDB-lite"/>
    </source>
</evidence>
<feature type="region of interest" description="Disordered" evidence="8">
    <location>
        <begin position="797"/>
        <end position="818"/>
    </location>
</feature>
<keyword evidence="11" id="KW-1185">Reference proteome</keyword>
<dbReference type="EMBL" id="JAYWVC010000167">
    <property type="protein sequence ID" value="MED7826594.1"/>
    <property type="molecule type" value="Genomic_DNA"/>
</dbReference>
<dbReference type="SMART" id="SM00331">
    <property type="entry name" value="PP2C_SIG"/>
    <property type="match status" value="1"/>
</dbReference>
<dbReference type="SUPFAM" id="SSF55781">
    <property type="entry name" value="GAF domain-like"/>
    <property type="match status" value="1"/>
</dbReference>
<dbReference type="CDD" id="cd19410">
    <property type="entry name" value="HK9-like_sensor"/>
    <property type="match status" value="1"/>
</dbReference>
<dbReference type="InterPro" id="IPR003594">
    <property type="entry name" value="HATPase_dom"/>
</dbReference>
<dbReference type="Proteomes" id="UP001333996">
    <property type="component" value="Unassembled WGS sequence"/>
</dbReference>
<dbReference type="Pfam" id="PF01590">
    <property type="entry name" value="GAF"/>
    <property type="match status" value="1"/>
</dbReference>
<dbReference type="SUPFAM" id="SSF55874">
    <property type="entry name" value="ATPase domain of HSP90 chaperone/DNA topoisomerase II/histidine kinase"/>
    <property type="match status" value="1"/>
</dbReference>
<evidence type="ECO:0000256" key="6">
    <source>
        <dbReference type="ARBA" id="ARBA00022801"/>
    </source>
</evidence>
<keyword evidence="7" id="KW-1133">Transmembrane helix</keyword>
<dbReference type="SMART" id="SM00304">
    <property type="entry name" value="HAMP"/>
    <property type="match status" value="1"/>
</dbReference>
<proteinExistence type="predicted"/>
<evidence type="ECO:0000259" key="9">
    <source>
        <dbReference type="PROSITE" id="PS50885"/>
    </source>
</evidence>
<keyword evidence="6" id="KW-0378">Hydrolase</keyword>
<dbReference type="Gene3D" id="6.10.340.10">
    <property type="match status" value="1"/>
</dbReference>
<dbReference type="PANTHER" id="PTHR43156">
    <property type="entry name" value="STAGE II SPORULATION PROTEIN E-RELATED"/>
    <property type="match status" value="1"/>
</dbReference>
<dbReference type="Pfam" id="PF13581">
    <property type="entry name" value="HATPase_c_2"/>
    <property type="match status" value="1"/>
</dbReference>
<dbReference type="Pfam" id="PF07228">
    <property type="entry name" value="SpoIIE"/>
    <property type="match status" value="1"/>
</dbReference>
<gene>
    <name evidence="10" type="ORF">VXC91_32780</name>
</gene>
<keyword evidence="3" id="KW-0808">Transferase</keyword>
<dbReference type="Pfam" id="PF00672">
    <property type="entry name" value="HAMP"/>
    <property type="match status" value="1"/>
</dbReference>
<reference evidence="10" key="1">
    <citation type="submission" date="2024-01" db="EMBL/GenBank/DDBJ databases">
        <title>First draft genome sequence data of TA4-1, the type strain of Gram-positive actinobacterium Streptomyces chiangmaiensis.</title>
        <authorList>
            <person name="Yasawong M."/>
            <person name="Nantapong N."/>
        </authorList>
    </citation>
    <scope>NUCLEOTIDE SEQUENCE</scope>
    <source>
        <strain evidence="10">TA4-1</strain>
    </source>
</reference>
<dbReference type="SUPFAM" id="SSF158472">
    <property type="entry name" value="HAMP domain-like"/>
    <property type="match status" value="1"/>
</dbReference>
<evidence type="ECO:0000313" key="10">
    <source>
        <dbReference type="EMBL" id="MED7826594.1"/>
    </source>
</evidence>
<dbReference type="SMART" id="SM00065">
    <property type="entry name" value="GAF"/>
    <property type="match status" value="1"/>
</dbReference>
<evidence type="ECO:0000256" key="2">
    <source>
        <dbReference type="ARBA" id="ARBA00022553"/>
    </source>
</evidence>
<dbReference type="SUPFAM" id="SSF81606">
    <property type="entry name" value="PP2C-like"/>
    <property type="match status" value="1"/>
</dbReference>
<sequence length="818" mass="87312">MAGASLAVLIAAIFAAFIWSGFNVRETGLAERQSHAALSQSRLVDSLILDIETGQRGFTITRDPHFLPPWRAAEARFPAQAAELVRLSRSPAERSLAVQISRAGQSFIDTYSTPLVNETRQGNPHASSLAATLTGKQKVDALRHMFDRYTATERSDVAAREAAADASARRATAVASAGFGASVLLIGTYSAYVIRVIVWPVRNAAAVATRLAVGDLTARMPMTGRREIEQLETAFNTMAESLESSLAQAREAHERLRLLYDSSVAVGTTLDVTRTAQELVDVAIPRFADFATVDLAICVLRGEEPTVAGDTSMQRAATGGIRHDAPLESAGAMVKGGLPATGGSRSAPRPMLVHDLSACPQWRADNPQEAERLTAYGMRSLITIPLITQHVLLGMVSFWRSRPAPFEKQDLIDAEGLAVKAAVAIDNARRYTHERESALTLQRALLPQQPAEQPAVDIAYRYLPAGTRAGVGGDWFDVIPLSGVRVALVVGDIVGHGIHASAAMGRLRTAVRTLADVDLPPDELLTHLDDLVLHLEDAPANGERGATCLFAVYDPVSRHCTLASAGHPLPFVIAPDGRVQEIAGEIGPPVGVGGLPFENIELDLAEGSTLALYSDGLVHSGTRDFGEGLTLLRSALASSPDCLEAACSTIMDTLLSGPPEDDVVLLLARTCALTSDRVVTWDIPADPECVAQARTLAVEQLEAWRLPALTFVTELVVSELVTNAIRYGTPPIQLRLVRDTALICEVSDSSNTAPHLRRARTFDEGGRGLLLVAQLTQRWGTRHSKGGKTIWCEQALPAADNSPAAGGDPDDGTPAPEA</sequence>
<accession>A0ABU7FRI2</accession>
<keyword evidence="4" id="KW-0812">Transmembrane</keyword>
<dbReference type="Pfam" id="PF05227">
    <property type="entry name" value="CHASE3"/>
    <property type="match status" value="1"/>
</dbReference>
<dbReference type="CDD" id="cd06225">
    <property type="entry name" value="HAMP"/>
    <property type="match status" value="1"/>
</dbReference>
<keyword evidence="7" id="KW-0472">Membrane</keyword>
<evidence type="ECO:0000313" key="11">
    <source>
        <dbReference type="Proteomes" id="UP001333996"/>
    </source>
</evidence>
<keyword evidence="2" id="KW-0597">Phosphoprotein</keyword>
<comment type="subcellular location">
    <subcellularLocation>
        <location evidence="1">Membrane</location>
    </subcellularLocation>
</comment>
<dbReference type="InterPro" id="IPR003660">
    <property type="entry name" value="HAMP_dom"/>
</dbReference>
<dbReference type="PANTHER" id="PTHR43156:SF2">
    <property type="entry name" value="STAGE II SPORULATION PROTEIN E"/>
    <property type="match status" value="1"/>
</dbReference>
<dbReference type="PROSITE" id="PS50885">
    <property type="entry name" value="HAMP"/>
    <property type="match status" value="1"/>
</dbReference>
<dbReference type="Gene3D" id="3.30.565.10">
    <property type="entry name" value="Histidine kinase-like ATPase, C-terminal domain"/>
    <property type="match status" value="1"/>
</dbReference>
<dbReference type="InterPro" id="IPR003018">
    <property type="entry name" value="GAF"/>
</dbReference>
<evidence type="ECO:0000256" key="5">
    <source>
        <dbReference type="ARBA" id="ARBA00022777"/>
    </source>
</evidence>
<dbReference type="CDD" id="cd16936">
    <property type="entry name" value="HATPase_RsbW-like"/>
    <property type="match status" value="1"/>
</dbReference>
<evidence type="ECO:0000256" key="4">
    <source>
        <dbReference type="ARBA" id="ARBA00022692"/>
    </source>
</evidence>
<dbReference type="Gene3D" id="3.30.450.40">
    <property type="match status" value="1"/>
</dbReference>
<evidence type="ECO:0000256" key="3">
    <source>
        <dbReference type="ARBA" id="ARBA00022679"/>
    </source>
</evidence>
<comment type="caution">
    <text evidence="10">The sequence shown here is derived from an EMBL/GenBank/DDBJ whole genome shotgun (WGS) entry which is preliminary data.</text>
</comment>
<dbReference type="InterPro" id="IPR029016">
    <property type="entry name" value="GAF-like_dom_sf"/>
</dbReference>
<evidence type="ECO:0000256" key="1">
    <source>
        <dbReference type="ARBA" id="ARBA00004370"/>
    </source>
</evidence>
<feature type="domain" description="HAMP" evidence="9">
    <location>
        <begin position="195"/>
        <end position="247"/>
    </location>
</feature>
<dbReference type="InterPro" id="IPR052016">
    <property type="entry name" value="Bact_Sigma-Reg"/>
</dbReference>
<name>A0ABU7FRI2_9ACTN</name>
<protein>
    <submittedName>
        <fullName evidence="10">SpoIIE family protein phosphatase</fullName>
    </submittedName>
</protein>
<evidence type="ECO:0000256" key="7">
    <source>
        <dbReference type="ARBA" id="ARBA00022989"/>
    </source>
</evidence>
<dbReference type="RefSeq" id="WP_329510990.1">
    <property type="nucleotide sequence ID" value="NZ_BAAAYZ010000175.1"/>
</dbReference>
<dbReference type="InterPro" id="IPR007891">
    <property type="entry name" value="CHASE3"/>
</dbReference>
<dbReference type="Gene3D" id="3.60.40.10">
    <property type="entry name" value="PPM-type phosphatase domain"/>
    <property type="match status" value="1"/>
</dbReference>
<organism evidence="10 11">
    <name type="scientific">Streptomyces chiangmaiensis</name>
    <dbReference type="NCBI Taxonomy" id="766497"/>
    <lineage>
        <taxon>Bacteria</taxon>
        <taxon>Bacillati</taxon>
        <taxon>Actinomycetota</taxon>
        <taxon>Actinomycetes</taxon>
        <taxon>Kitasatosporales</taxon>
        <taxon>Streptomycetaceae</taxon>
        <taxon>Streptomyces</taxon>
    </lineage>
</organism>
<dbReference type="InterPro" id="IPR036890">
    <property type="entry name" value="HATPase_C_sf"/>
</dbReference>